<accession>A0ABV7RNJ5</accession>
<gene>
    <name evidence="5" type="ORF">ACFOLC_05340</name>
</gene>
<dbReference type="Proteomes" id="UP001595740">
    <property type="component" value="Unassembled WGS sequence"/>
</dbReference>
<dbReference type="InterPro" id="IPR043504">
    <property type="entry name" value="Peptidase_S1_PA_chymotrypsin"/>
</dbReference>
<dbReference type="SMART" id="SM00020">
    <property type="entry name" value="Tryp_SPc"/>
    <property type="match status" value="1"/>
</dbReference>
<evidence type="ECO:0000256" key="1">
    <source>
        <dbReference type="ARBA" id="ARBA00023157"/>
    </source>
</evidence>
<dbReference type="PROSITE" id="PS50240">
    <property type="entry name" value="TRYPSIN_DOM"/>
    <property type="match status" value="1"/>
</dbReference>
<reference evidence="6" key="1">
    <citation type="journal article" date="2019" name="Int. J. Syst. Evol. Microbiol.">
        <title>The Global Catalogue of Microorganisms (GCM) 10K type strain sequencing project: providing services to taxonomists for standard genome sequencing and annotation.</title>
        <authorList>
            <consortium name="The Broad Institute Genomics Platform"/>
            <consortium name="The Broad Institute Genome Sequencing Center for Infectious Disease"/>
            <person name="Wu L."/>
            <person name="Ma J."/>
        </authorList>
    </citation>
    <scope>NUCLEOTIDE SEQUENCE [LARGE SCALE GENOMIC DNA]</scope>
    <source>
        <strain evidence="6">KCTC 42875</strain>
    </source>
</reference>
<protein>
    <submittedName>
        <fullName evidence="5">S1 family peptidase</fullName>
    </submittedName>
</protein>
<dbReference type="RefSeq" id="WP_386758197.1">
    <property type="nucleotide sequence ID" value="NZ_JBHRXK010000002.1"/>
</dbReference>
<evidence type="ECO:0000313" key="6">
    <source>
        <dbReference type="Proteomes" id="UP001595740"/>
    </source>
</evidence>
<feature type="signal peptide" evidence="3">
    <location>
        <begin position="1"/>
        <end position="22"/>
    </location>
</feature>
<dbReference type="InterPro" id="IPR001254">
    <property type="entry name" value="Trypsin_dom"/>
</dbReference>
<dbReference type="EMBL" id="JBHRXK010000002">
    <property type="protein sequence ID" value="MFC3550434.1"/>
    <property type="molecule type" value="Genomic_DNA"/>
</dbReference>
<organism evidence="5 6">
    <name type="scientific">Lysobacter cavernae</name>
    <dbReference type="NCBI Taxonomy" id="1685901"/>
    <lineage>
        <taxon>Bacteria</taxon>
        <taxon>Pseudomonadati</taxon>
        <taxon>Pseudomonadota</taxon>
        <taxon>Gammaproteobacteria</taxon>
        <taxon>Lysobacterales</taxon>
        <taxon>Lysobacteraceae</taxon>
        <taxon>Lysobacter</taxon>
    </lineage>
</organism>
<dbReference type="InterPro" id="IPR051487">
    <property type="entry name" value="Ser/Thr_Proteases_Immune/Dev"/>
</dbReference>
<keyword evidence="2" id="KW-0720">Serine protease</keyword>
<dbReference type="PRINTS" id="PR00722">
    <property type="entry name" value="CHYMOTRYPSIN"/>
</dbReference>
<keyword evidence="6" id="KW-1185">Reference proteome</keyword>
<comment type="caution">
    <text evidence="5">The sequence shown here is derived from an EMBL/GenBank/DDBJ whole genome shotgun (WGS) entry which is preliminary data.</text>
</comment>
<keyword evidence="3" id="KW-0732">Signal</keyword>
<evidence type="ECO:0000259" key="4">
    <source>
        <dbReference type="PROSITE" id="PS50240"/>
    </source>
</evidence>
<evidence type="ECO:0000256" key="2">
    <source>
        <dbReference type="RuleBase" id="RU363034"/>
    </source>
</evidence>
<keyword evidence="2" id="KW-0645">Protease</keyword>
<feature type="chain" id="PRO_5045455729" evidence="3">
    <location>
        <begin position="23"/>
        <end position="269"/>
    </location>
</feature>
<sequence>MHRLMETTLVLLLAAVSGSALAQSGPEISPQIVDGEPAPTGLYPAYVGLSVQGANGVRHLCGGSLIASRWVLTAAHCFRVNPDPPGLQANIGMTRFRPQIEATDQVAVKRILIHPGYNPAVYETRFWHDLALIELERPAQINPSRFMRLSKRAWHDPDLQTELWVAGFGVIGGRTPDALMHTTSHRLEDAYCAQVPPGYPTTTYTPDLHLCIDKAVTGGDSGGPVMQRHPGGHWVQVGLVANSLYPPAEMHTRISAHYDWIHEQIRGQH</sequence>
<dbReference type="Gene3D" id="2.40.10.10">
    <property type="entry name" value="Trypsin-like serine proteases"/>
    <property type="match status" value="1"/>
</dbReference>
<dbReference type="SUPFAM" id="SSF50494">
    <property type="entry name" value="Trypsin-like serine proteases"/>
    <property type="match status" value="1"/>
</dbReference>
<name>A0ABV7RNJ5_9GAMM</name>
<evidence type="ECO:0000256" key="3">
    <source>
        <dbReference type="SAM" id="SignalP"/>
    </source>
</evidence>
<keyword evidence="1" id="KW-1015">Disulfide bond</keyword>
<dbReference type="PROSITE" id="PS00134">
    <property type="entry name" value="TRYPSIN_HIS"/>
    <property type="match status" value="1"/>
</dbReference>
<feature type="domain" description="Peptidase S1" evidence="4">
    <location>
        <begin position="32"/>
        <end position="266"/>
    </location>
</feature>
<dbReference type="InterPro" id="IPR018114">
    <property type="entry name" value="TRYPSIN_HIS"/>
</dbReference>
<dbReference type="Pfam" id="PF00089">
    <property type="entry name" value="Trypsin"/>
    <property type="match status" value="1"/>
</dbReference>
<keyword evidence="2" id="KW-0378">Hydrolase</keyword>
<dbReference type="PANTHER" id="PTHR24256">
    <property type="entry name" value="TRYPTASE-RELATED"/>
    <property type="match status" value="1"/>
</dbReference>
<dbReference type="InterPro" id="IPR009003">
    <property type="entry name" value="Peptidase_S1_PA"/>
</dbReference>
<dbReference type="InterPro" id="IPR001314">
    <property type="entry name" value="Peptidase_S1A"/>
</dbReference>
<dbReference type="CDD" id="cd00190">
    <property type="entry name" value="Tryp_SPc"/>
    <property type="match status" value="1"/>
</dbReference>
<evidence type="ECO:0000313" key="5">
    <source>
        <dbReference type="EMBL" id="MFC3550434.1"/>
    </source>
</evidence>
<proteinExistence type="predicted"/>
<dbReference type="InterPro" id="IPR033116">
    <property type="entry name" value="TRYPSIN_SER"/>
</dbReference>
<dbReference type="PROSITE" id="PS00135">
    <property type="entry name" value="TRYPSIN_SER"/>
    <property type="match status" value="1"/>
</dbReference>